<dbReference type="RefSeq" id="WP_317771253.1">
    <property type="nucleotide sequence ID" value="NZ_JAWMAJ010000032.1"/>
</dbReference>
<dbReference type="Proteomes" id="UP001187346">
    <property type="component" value="Unassembled WGS sequence"/>
</dbReference>
<dbReference type="EMBL" id="JAWMAJ010000032">
    <property type="protein sequence ID" value="MDV7216764.1"/>
    <property type="molecule type" value="Genomic_DNA"/>
</dbReference>
<feature type="compositionally biased region" description="Basic and acidic residues" evidence="1">
    <location>
        <begin position="16"/>
        <end position="30"/>
    </location>
</feature>
<evidence type="ECO:0000256" key="1">
    <source>
        <dbReference type="SAM" id="MobiDB-lite"/>
    </source>
</evidence>
<organism evidence="2 3">
    <name type="scientific">Streptomyces prunicolor</name>
    <dbReference type="NCBI Taxonomy" id="67348"/>
    <lineage>
        <taxon>Bacteria</taxon>
        <taxon>Bacillati</taxon>
        <taxon>Actinomycetota</taxon>
        <taxon>Actinomycetes</taxon>
        <taxon>Kitasatosporales</taxon>
        <taxon>Streptomycetaceae</taxon>
        <taxon>Streptomyces</taxon>
    </lineage>
</organism>
<comment type="caution">
    <text evidence="2">The sequence shown here is derived from an EMBL/GenBank/DDBJ whole genome shotgun (WGS) entry which is preliminary data.</text>
</comment>
<keyword evidence="3" id="KW-1185">Reference proteome</keyword>
<evidence type="ECO:0000313" key="2">
    <source>
        <dbReference type="EMBL" id="MDV7216764.1"/>
    </source>
</evidence>
<protein>
    <submittedName>
        <fullName evidence="2">Uncharacterized protein</fullName>
    </submittedName>
</protein>
<feature type="region of interest" description="Disordered" evidence="1">
    <location>
        <begin position="1"/>
        <end position="30"/>
    </location>
</feature>
<proteinExistence type="predicted"/>
<evidence type="ECO:0000313" key="3">
    <source>
        <dbReference type="Proteomes" id="UP001187346"/>
    </source>
</evidence>
<gene>
    <name evidence="2" type="ORF">R5A26_12460</name>
</gene>
<name>A0ABU4F851_9ACTN</name>
<reference evidence="2 3" key="1">
    <citation type="submission" date="2023-10" db="EMBL/GenBank/DDBJ databases">
        <title>Characterization of rhizosphere-enriched actinobacteria from wheat plants lab-grown on chernevaya soil.</title>
        <authorList>
            <person name="Tikhonova E.N."/>
            <person name="Konopkin A."/>
            <person name="Kravchenko I.K."/>
        </authorList>
    </citation>
    <scope>NUCLEOTIDE SEQUENCE [LARGE SCALE GENOMIC DNA]</scope>
    <source>
        <strain evidence="2 3">RR29</strain>
    </source>
</reference>
<sequence length="126" mass="13064">MSDVGGVPGELGVSAPRKDLASSPGEKRAAARAIEDHIEPGTRAAGRWVDDENGAAVREFAARDGDGWVTSGALKKAHGAWADQVRNLMDRLGAEKGALRSGSAVLTSTDLAAGSRLREQSALDTL</sequence>
<accession>A0ABU4F851</accession>